<evidence type="ECO:0000256" key="4">
    <source>
        <dbReference type="SAM" id="SignalP"/>
    </source>
</evidence>
<name>B1KEU0_SHEWM</name>
<keyword evidence="7" id="KW-1185">Reference proteome</keyword>
<evidence type="ECO:0000256" key="2">
    <source>
        <dbReference type="ARBA" id="ARBA00023239"/>
    </source>
</evidence>
<dbReference type="GO" id="GO:0005737">
    <property type="term" value="C:cytoplasm"/>
    <property type="evidence" value="ECO:0007669"/>
    <property type="project" value="TreeGrafter"/>
</dbReference>
<dbReference type="AlphaFoldDB" id="B1KEU0"/>
<feature type="signal peptide" evidence="4">
    <location>
        <begin position="1"/>
        <end position="26"/>
    </location>
</feature>
<dbReference type="Gene3D" id="3.40.50.880">
    <property type="match status" value="1"/>
</dbReference>
<protein>
    <submittedName>
        <fullName evidence="6">ThiJ/PfpI domain protein</fullName>
    </submittedName>
</protein>
<dbReference type="GO" id="GO:0019243">
    <property type="term" value="P:methylglyoxal catabolic process to D-lactate via S-lactoyl-glutathione"/>
    <property type="evidence" value="ECO:0007669"/>
    <property type="project" value="TreeGrafter"/>
</dbReference>
<sequence precursor="true">MKNLFKTISVLLFVASSLFGASSVYAEGPKRVLIVMSSESAMGISGKLTGTWFEEVATPYYTLRKEGYEVVMASLEGGDAPIDLLSMQAPFTTPNTDKFLNDIVAMHALENTNKLSEINPDDFDALFFPGGYGLLWDLASDSMTIKMIEDFYAANKPIAMVCHAPAILRDAKKANGEPLVKGLTVTGFMNAEDDELDLSRHLLFSLEDMLKANGGNYKKTKKNWVAHIEIDGPLMTGQNPASAPVLAKALAKRLK</sequence>
<organism evidence="6 7">
    <name type="scientific">Shewanella woodyi (strain ATCC 51908 / MS32)</name>
    <dbReference type="NCBI Taxonomy" id="392500"/>
    <lineage>
        <taxon>Bacteria</taxon>
        <taxon>Pseudomonadati</taxon>
        <taxon>Pseudomonadota</taxon>
        <taxon>Gammaproteobacteria</taxon>
        <taxon>Alteromonadales</taxon>
        <taxon>Shewanellaceae</taxon>
        <taxon>Shewanella</taxon>
    </lineage>
</organism>
<dbReference type="CDD" id="cd03141">
    <property type="entry name" value="GATase1_Hsp31_like"/>
    <property type="match status" value="1"/>
</dbReference>
<dbReference type="PANTHER" id="PTHR48094">
    <property type="entry name" value="PROTEIN/NUCLEIC ACID DEGLYCASE DJ-1-RELATED"/>
    <property type="match status" value="1"/>
</dbReference>
<dbReference type="Proteomes" id="UP000002168">
    <property type="component" value="Chromosome"/>
</dbReference>
<dbReference type="eggNOG" id="COG0693">
    <property type="taxonomic scope" value="Bacteria"/>
</dbReference>
<dbReference type="STRING" id="392500.Swoo_3847"/>
<evidence type="ECO:0000313" key="7">
    <source>
        <dbReference type="Proteomes" id="UP000002168"/>
    </source>
</evidence>
<dbReference type="KEGG" id="swd:Swoo_3847"/>
<dbReference type="HOGENOM" id="CLU_070319_2_0_6"/>
<comment type="similarity">
    <text evidence="3">Belongs to the peptidase C56 family. HSP31-like subfamily.</text>
</comment>
<dbReference type="EMBL" id="CP000961">
    <property type="protein sequence ID" value="ACA88105.1"/>
    <property type="molecule type" value="Genomic_DNA"/>
</dbReference>
<dbReference type="SUPFAM" id="SSF52317">
    <property type="entry name" value="Class I glutamine amidotransferase-like"/>
    <property type="match status" value="1"/>
</dbReference>
<feature type="domain" description="DJ-1/PfpI" evidence="5">
    <location>
        <begin position="55"/>
        <end position="252"/>
    </location>
</feature>
<keyword evidence="2" id="KW-0456">Lyase</keyword>
<evidence type="ECO:0000256" key="3">
    <source>
        <dbReference type="ARBA" id="ARBA00038493"/>
    </source>
</evidence>
<gene>
    <name evidence="6" type="ordered locus">Swoo_3847</name>
</gene>
<keyword evidence="1" id="KW-0346">Stress response</keyword>
<accession>B1KEU0</accession>
<evidence type="ECO:0000259" key="5">
    <source>
        <dbReference type="Pfam" id="PF01965"/>
    </source>
</evidence>
<proteinExistence type="inferred from homology"/>
<reference evidence="6 7" key="1">
    <citation type="submission" date="2008-02" db="EMBL/GenBank/DDBJ databases">
        <title>Complete sequence of Shewanella woodyi ATCC 51908.</title>
        <authorList>
            <consortium name="US DOE Joint Genome Institute"/>
            <person name="Copeland A."/>
            <person name="Lucas S."/>
            <person name="Lapidus A."/>
            <person name="Glavina del Rio T."/>
            <person name="Dalin E."/>
            <person name="Tice H."/>
            <person name="Bruce D."/>
            <person name="Goodwin L."/>
            <person name="Pitluck S."/>
            <person name="Sims D."/>
            <person name="Brettin T."/>
            <person name="Detter J.C."/>
            <person name="Han C."/>
            <person name="Kuske C.R."/>
            <person name="Schmutz J."/>
            <person name="Larimer F."/>
            <person name="Land M."/>
            <person name="Hauser L."/>
            <person name="Kyrpides N."/>
            <person name="Lykidis A."/>
            <person name="Zhao J.-S."/>
            <person name="Richardson P."/>
        </authorList>
    </citation>
    <scope>NUCLEOTIDE SEQUENCE [LARGE SCALE GENOMIC DNA]</scope>
    <source>
        <strain evidence="7">ATCC 51908 / MS32</strain>
    </source>
</reference>
<dbReference type="InterPro" id="IPR050325">
    <property type="entry name" value="Prot/Nucl_acid_deglycase"/>
</dbReference>
<dbReference type="RefSeq" id="WP_012326435.1">
    <property type="nucleotide sequence ID" value="NC_010506.1"/>
</dbReference>
<evidence type="ECO:0000313" key="6">
    <source>
        <dbReference type="EMBL" id="ACA88105.1"/>
    </source>
</evidence>
<dbReference type="Pfam" id="PF01965">
    <property type="entry name" value="DJ-1_PfpI"/>
    <property type="match status" value="1"/>
</dbReference>
<dbReference type="GO" id="GO:0019172">
    <property type="term" value="F:glyoxalase III activity"/>
    <property type="evidence" value="ECO:0007669"/>
    <property type="project" value="TreeGrafter"/>
</dbReference>
<evidence type="ECO:0000256" key="1">
    <source>
        <dbReference type="ARBA" id="ARBA00023016"/>
    </source>
</evidence>
<keyword evidence="4" id="KW-0732">Signal</keyword>
<feature type="chain" id="PRO_5002766997" evidence="4">
    <location>
        <begin position="27"/>
        <end position="255"/>
    </location>
</feature>
<dbReference type="InterPro" id="IPR002818">
    <property type="entry name" value="DJ-1/PfpI"/>
</dbReference>
<dbReference type="PANTHER" id="PTHR48094:SF11">
    <property type="entry name" value="GLUTATHIONE-INDEPENDENT GLYOXALASE HSP31-RELATED"/>
    <property type="match status" value="1"/>
</dbReference>
<dbReference type="InterPro" id="IPR029062">
    <property type="entry name" value="Class_I_gatase-like"/>
</dbReference>